<evidence type="ECO:0000256" key="6">
    <source>
        <dbReference type="ARBA" id="ARBA00023136"/>
    </source>
</evidence>
<evidence type="ECO:0000256" key="5">
    <source>
        <dbReference type="ARBA" id="ARBA00022989"/>
    </source>
</evidence>
<feature type="transmembrane region" description="Helical" evidence="7">
    <location>
        <begin position="205"/>
        <end position="224"/>
    </location>
</feature>
<sequence>MYSLLLALIYVAFISLGLPDSLLGSGWPVMHSDLNVPISFMGIVSMVISGGTIISSILSDRLTRKFGTRIVTVVSVFLTAIALFGFSISSQFWMLIIFAIPYGFGAGAIDAALNNYVAIHYTSRHMSWLHCFWGVGTIVSPFVMSYALTNSTWNNGYRIVSFLQLGIGVLLLVTLPVWKTNGQNADANGESIGIIGALKIKGVPFLLTGFFAYCAVEATAMYWASTYLVEVKGITVDRAAQFASLFYIGLTIGRFLGGFIMNKLGDRRMILLGTCILSCGVISLMLPTGNQLVSLIGFIIIGFGCAPVYPCIIHSTPDNFGAEYSGAIIGIQMASAYVGSTFMPPLFGLLGSLISFRILPVYLAVFIILMITMTELTFKITAKKGGGNRS</sequence>
<comment type="similarity">
    <text evidence="2">Belongs to the major facilitator superfamily.</text>
</comment>
<dbReference type="SUPFAM" id="SSF103473">
    <property type="entry name" value="MFS general substrate transporter"/>
    <property type="match status" value="1"/>
</dbReference>
<gene>
    <name evidence="9" type="ORF">DXC51_10485</name>
</gene>
<dbReference type="Pfam" id="PF07690">
    <property type="entry name" value="MFS_1"/>
    <property type="match status" value="1"/>
</dbReference>
<reference evidence="9" key="1">
    <citation type="submission" date="2018-08" db="EMBL/GenBank/DDBJ databases">
        <title>A genome reference for cultivated species of the human gut microbiota.</title>
        <authorList>
            <person name="Zou Y."/>
            <person name="Xue W."/>
            <person name="Luo G."/>
        </authorList>
    </citation>
    <scope>NUCLEOTIDE SEQUENCE [LARGE SCALE GENOMIC DNA]</scope>
    <source>
        <strain evidence="9">TF05-5AC</strain>
    </source>
</reference>
<dbReference type="InterPro" id="IPR011701">
    <property type="entry name" value="MFS"/>
</dbReference>
<feature type="transmembrane region" description="Helical" evidence="7">
    <location>
        <begin position="159"/>
        <end position="178"/>
    </location>
</feature>
<comment type="caution">
    <text evidence="9">The sequence shown here is derived from an EMBL/GenBank/DDBJ whole genome shotgun (WGS) entry which is preliminary data.</text>
</comment>
<dbReference type="EMBL" id="QVLV01000006">
    <property type="protein sequence ID" value="RGE60962.1"/>
    <property type="molecule type" value="Genomic_DNA"/>
</dbReference>
<dbReference type="InterPro" id="IPR036259">
    <property type="entry name" value="MFS_trans_sf"/>
</dbReference>
<evidence type="ECO:0000256" key="3">
    <source>
        <dbReference type="ARBA" id="ARBA00022448"/>
    </source>
</evidence>
<keyword evidence="5 7" id="KW-1133">Transmembrane helix</keyword>
<proteinExistence type="inferred from homology"/>
<dbReference type="PANTHER" id="PTHR23514">
    <property type="entry name" value="BYPASS OF STOP CODON PROTEIN 6"/>
    <property type="match status" value="1"/>
</dbReference>
<dbReference type="PANTHER" id="PTHR23514:SF3">
    <property type="entry name" value="BYPASS OF STOP CODON PROTEIN 6"/>
    <property type="match status" value="1"/>
</dbReference>
<dbReference type="Gene3D" id="1.20.1250.20">
    <property type="entry name" value="MFS general substrate transporter like domains"/>
    <property type="match status" value="2"/>
</dbReference>
<evidence type="ECO:0000313" key="9">
    <source>
        <dbReference type="EMBL" id="RGE60962.1"/>
    </source>
</evidence>
<dbReference type="PROSITE" id="PS50850">
    <property type="entry name" value="MFS"/>
    <property type="match status" value="1"/>
</dbReference>
<evidence type="ECO:0000313" key="10">
    <source>
        <dbReference type="Proteomes" id="UP000260812"/>
    </source>
</evidence>
<evidence type="ECO:0000256" key="1">
    <source>
        <dbReference type="ARBA" id="ARBA00004651"/>
    </source>
</evidence>
<dbReference type="InterPro" id="IPR020846">
    <property type="entry name" value="MFS_dom"/>
</dbReference>
<feature type="transmembrane region" description="Helical" evidence="7">
    <location>
        <begin position="269"/>
        <end position="286"/>
    </location>
</feature>
<name>A0A3E3I5N4_9FIRM</name>
<feature type="transmembrane region" description="Helical" evidence="7">
    <location>
        <begin position="349"/>
        <end position="371"/>
    </location>
</feature>
<accession>A0A3E3I5N4</accession>
<dbReference type="GO" id="GO:0022857">
    <property type="term" value="F:transmembrane transporter activity"/>
    <property type="evidence" value="ECO:0007669"/>
    <property type="project" value="InterPro"/>
</dbReference>
<feature type="transmembrane region" description="Helical" evidence="7">
    <location>
        <begin position="34"/>
        <end position="54"/>
    </location>
</feature>
<keyword evidence="10" id="KW-1185">Reference proteome</keyword>
<organism evidence="9 10">
    <name type="scientific">Eisenbergiella massiliensis</name>
    <dbReference type="NCBI Taxonomy" id="1720294"/>
    <lineage>
        <taxon>Bacteria</taxon>
        <taxon>Bacillati</taxon>
        <taxon>Bacillota</taxon>
        <taxon>Clostridia</taxon>
        <taxon>Lachnospirales</taxon>
        <taxon>Lachnospiraceae</taxon>
        <taxon>Eisenbergiella</taxon>
    </lineage>
</organism>
<feature type="domain" description="Major facilitator superfamily (MFS) profile" evidence="8">
    <location>
        <begin position="5"/>
        <end position="375"/>
    </location>
</feature>
<evidence type="ECO:0000256" key="2">
    <source>
        <dbReference type="ARBA" id="ARBA00008335"/>
    </source>
</evidence>
<feature type="transmembrane region" description="Helical" evidence="7">
    <location>
        <begin position="128"/>
        <end position="147"/>
    </location>
</feature>
<feature type="transmembrane region" description="Helical" evidence="7">
    <location>
        <begin position="292"/>
        <end position="312"/>
    </location>
</feature>
<dbReference type="GO" id="GO:0005886">
    <property type="term" value="C:plasma membrane"/>
    <property type="evidence" value="ECO:0007669"/>
    <property type="project" value="UniProtKB-SubCell"/>
</dbReference>
<feature type="transmembrane region" description="Helical" evidence="7">
    <location>
        <begin position="66"/>
        <end position="86"/>
    </location>
</feature>
<feature type="transmembrane region" description="Helical" evidence="7">
    <location>
        <begin position="92"/>
        <end position="116"/>
    </location>
</feature>
<dbReference type="InterPro" id="IPR051788">
    <property type="entry name" value="MFS_Transporter"/>
</dbReference>
<protein>
    <submittedName>
        <fullName evidence="9">MFS transporter</fullName>
    </submittedName>
</protein>
<feature type="transmembrane region" description="Helical" evidence="7">
    <location>
        <begin position="324"/>
        <end position="343"/>
    </location>
</feature>
<evidence type="ECO:0000259" key="8">
    <source>
        <dbReference type="PROSITE" id="PS50850"/>
    </source>
</evidence>
<evidence type="ECO:0000256" key="4">
    <source>
        <dbReference type="ARBA" id="ARBA00022692"/>
    </source>
</evidence>
<dbReference type="Proteomes" id="UP000260812">
    <property type="component" value="Unassembled WGS sequence"/>
</dbReference>
<comment type="subcellular location">
    <subcellularLocation>
        <location evidence="1">Cell membrane</location>
        <topology evidence="1">Multi-pass membrane protein</topology>
    </subcellularLocation>
</comment>
<dbReference type="RefSeq" id="WP_117544476.1">
    <property type="nucleotide sequence ID" value="NZ_JBKUNB010000006.1"/>
</dbReference>
<feature type="transmembrane region" description="Helical" evidence="7">
    <location>
        <begin position="239"/>
        <end position="257"/>
    </location>
</feature>
<evidence type="ECO:0000256" key="7">
    <source>
        <dbReference type="SAM" id="Phobius"/>
    </source>
</evidence>
<keyword evidence="6 7" id="KW-0472">Membrane</keyword>
<dbReference type="AlphaFoldDB" id="A0A3E3I5N4"/>
<keyword evidence="4 7" id="KW-0812">Transmembrane</keyword>
<keyword evidence="3" id="KW-0813">Transport</keyword>
<dbReference type="GeneID" id="97987291"/>